<dbReference type="Gene3D" id="3.40.30.10">
    <property type="entry name" value="Glutaredoxin"/>
    <property type="match status" value="1"/>
</dbReference>
<organism evidence="2 3">
    <name type="scientific">Enterovibrio qingdaonensis</name>
    <dbReference type="NCBI Taxonomy" id="2899818"/>
    <lineage>
        <taxon>Bacteria</taxon>
        <taxon>Pseudomonadati</taxon>
        <taxon>Pseudomonadota</taxon>
        <taxon>Gammaproteobacteria</taxon>
        <taxon>Vibrionales</taxon>
        <taxon>Vibrionaceae</taxon>
        <taxon>Enterovibrio</taxon>
    </lineage>
</organism>
<dbReference type="InterPro" id="IPR050824">
    <property type="entry name" value="Thiol_disulfide_DsbA"/>
</dbReference>
<feature type="chain" id="PRO_5047176981" evidence="1">
    <location>
        <begin position="21"/>
        <end position="205"/>
    </location>
</feature>
<dbReference type="EMBL" id="JAJUBB010000039">
    <property type="protein sequence ID" value="MDD1784384.1"/>
    <property type="molecule type" value="Genomic_DNA"/>
</dbReference>
<dbReference type="RefSeq" id="WP_274146281.1">
    <property type="nucleotide sequence ID" value="NZ_JAJUBB010000039.1"/>
</dbReference>
<evidence type="ECO:0000313" key="3">
    <source>
        <dbReference type="Proteomes" id="UP001149821"/>
    </source>
</evidence>
<dbReference type="InterPro" id="IPR036249">
    <property type="entry name" value="Thioredoxin-like_sf"/>
</dbReference>
<gene>
    <name evidence="2" type="ORF">LRP49_24705</name>
</gene>
<dbReference type="PANTHER" id="PTHR35891">
    <property type="entry name" value="THIOL:DISULFIDE INTERCHANGE PROTEIN DSBA"/>
    <property type="match status" value="1"/>
</dbReference>
<protein>
    <submittedName>
        <fullName evidence="2">Thioredoxin domain-containing protein</fullName>
    </submittedName>
</protein>
<accession>A0ABT5QTZ5</accession>
<feature type="signal peptide" evidence="1">
    <location>
        <begin position="1"/>
        <end position="20"/>
    </location>
</feature>
<proteinExistence type="predicted"/>
<dbReference type="PROSITE" id="PS51257">
    <property type="entry name" value="PROKAR_LIPOPROTEIN"/>
    <property type="match status" value="1"/>
</dbReference>
<keyword evidence="1" id="KW-0732">Signal</keyword>
<evidence type="ECO:0000256" key="1">
    <source>
        <dbReference type="SAM" id="SignalP"/>
    </source>
</evidence>
<evidence type="ECO:0000313" key="2">
    <source>
        <dbReference type="EMBL" id="MDD1784384.1"/>
    </source>
</evidence>
<dbReference type="SUPFAM" id="SSF52833">
    <property type="entry name" value="Thioredoxin-like"/>
    <property type="match status" value="1"/>
</dbReference>
<name>A0ABT5QTZ5_9GAMM</name>
<reference evidence="2" key="1">
    <citation type="submission" date="2021-12" db="EMBL/GenBank/DDBJ databases">
        <title>Enterovibrio ZSDZ35 sp. nov. and Enterovibrio ZSDZ42 sp. nov., isolated from coastal seawater in Qingdao.</title>
        <authorList>
            <person name="Zhang P."/>
        </authorList>
    </citation>
    <scope>NUCLEOTIDE SEQUENCE</scope>
    <source>
        <strain evidence="2">ZSDZ35</strain>
    </source>
</reference>
<sequence>MKLKHLFLPLFAAIALTACSDEPKDTPKYTTLETPVTVTNVPAINEIFSLSCGGCRAMEDAIPAIEQAVGEKVGKSHVTFNESSTFAALIYYSAISQTNGNPSEALVKDLFKYVQEQQTESVEDNKKTLSALFAKYGLTSPYDLDEAQQENMFAEIERADQITVESGITSVPAFLVNGKYLVHTNAHASAADLADTLKTLLNKKN</sequence>
<keyword evidence="3" id="KW-1185">Reference proteome</keyword>
<dbReference type="Proteomes" id="UP001149821">
    <property type="component" value="Unassembled WGS sequence"/>
</dbReference>
<comment type="caution">
    <text evidence="2">The sequence shown here is derived from an EMBL/GenBank/DDBJ whole genome shotgun (WGS) entry which is preliminary data.</text>
</comment>
<dbReference type="PANTHER" id="PTHR35891:SF3">
    <property type="entry name" value="THIOL:DISULFIDE INTERCHANGE PROTEIN DSBL"/>
    <property type="match status" value="1"/>
</dbReference>